<evidence type="ECO:0000313" key="1">
    <source>
        <dbReference type="EMBL" id="SME25191.1"/>
    </source>
</evidence>
<dbReference type="EMBL" id="FWZB01000041">
    <property type="protein sequence ID" value="SME25191.1"/>
    <property type="molecule type" value="Genomic_DNA"/>
</dbReference>
<accession>A0A1Y6A4T2</accession>
<dbReference type="AlphaFoldDB" id="A0A1Y6A4T2"/>
<proteinExistence type="predicted"/>
<reference evidence="2" key="1">
    <citation type="submission" date="2017-04" db="EMBL/GenBank/DDBJ databases">
        <authorList>
            <person name="Criscuolo A."/>
        </authorList>
    </citation>
    <scope>NUCLEOTIDE SEQUENCE [LARGE SCALE GENOMIC DNA]</scope>
</reference>
<protein>
    <submittedName>
        <fullName evidence="1">Uncharacterized protein</fullName>
    </submittedName>
</protein>
<sequence>MGDLYQVMKEFERDYLEEISNIQPELVDLLILTCHSSEIKKKAILDELTHNIKLSYMKNNMNNLSISNR</sequence>
<name>A0A1Y6A4T2_9BACI</name>
<organism evidence="1 2">
    <name type="scientific">Bacillus pacificus</name>
    <dbReference type="NCBI Taxonomy" id="2026187"/>
    <lineage>
        <taxon>Bacteria</taxon>
        <taxon>Bacillati</taxon>
        <taxon>Bacillota</taxon>
        <taxon>Bacilli</taxon>
        <taxon>Bacillales</taxon>
        <taxon>Bacillaceae</taxon>
        <taxon>Bacillus</taxon>
        <taxon>Bacillus cereus group</taxon>
    </lineage>
</organism>
<evidence type="ECO:0000313" key="2">
    <source>
        <dbReference type="Proteomes" id="UP000194499"/>
    </source>
</evidence>
<dbReference type="Proteomes" id="UP000194499">
    <property type="component" value="Unassembled WGS sequence"/>
</dbReference>
<gene>
    <name evidence="1" type="ORF">BACERE00191_04146</name>
</gene>